<name>A0ABW5E1R3_9BACT</name>
<comment type="caution">
    <text evidence="1">The sequence shown here is derived from an EMBL/GenBank/DDBJ whole genome shotgun (WGS) entry which is preliminary data.</text>
</comment>
<dbReference type="RefSeq" id="WP_377092540.1">
    <property type="nucleotide sequence ID" value="NZ_JBHSJM010000001.1"/>
</dbReference>
<protein>
    <submittedName>
        <fullName evidence="1">Uncharacterized protein</fullName>
    </submittedName>
</protein>
<dbReference type="Proteomes" id="UP001597297">
    <property type="component" value="Unassembled WGS sequence"/>
</dbReference>
<reference evidence="2" key="1">
    <citation type="journal article" date="2019" name="Int. J. Syst. Evol. Microbiol.">
        <title>The Global Catalogue of Microorganisms (GCM) 10K type strain sequencing project: providing services to taxonomists for standard genome sequencing and annotation.</title>
        <authorList>
            <consortium name="The Broad Institute Genomics Platform"/>
            <consortium name="The Broad Institute Genome Sequencing Center for Infectious Disease"/>
            <person name="Wu L."/>
            <person name="Ma J."/>
        </authorList>
    </citation>
    <scope>NUCLEOTIDE SEQUENCE [LARGE SCALE GENOMIC DNA]</scope>
    <source>
        <strain evidence="2">JCM 16545</strain>
    </source>
</reference>
<keyword evidence="2" id="KW-1185">Reference proteome</keyword>
<accession>A0ABW5E1R3</accession>
<evidence type="ECO:0000313" key="1">
    <source>
        <dbReference type="EMBL" id="MFD2276369.1"/>
    </source>
</evidence>
<evidence type="ECO:0000313" key="2">
    <source>
        <dbReference type="Proteomes" id="UP001597297"/>
    </source>
</evidence>
<dbReference type="EMBL" id="JBHUJC010000022">
    <property type="protein sequence ID" value="MFD2276369.1"/>
    <property type="molecule type" value="Genomic_DNA"/>
</dbReference>
<gene>
    <name evidence="1" type="ORF">ACFSQZ_07805</name>
</gene>
<organism evidence="1 2">
    <name type="scientific">Rubritalea spongiae</name>
    <dbReference type="NCBI Taxonomy" id="430797"/>
    <lineage>
        <taxon>Bacteria</taxon>
        <taxon>Pseudomonadati</taxon>
        <taxon>Verrucomicrobiota</taxon>
        <taxon>Verrucomicrobiia</taxon>
        <taxon>Verrucomicrobiales</taxon>
        <taxon>Rubritaleaceae</taxon>
        <taxon>Rubritalea</taxon>
    </lineage>
</organism>
<sequence>MPLDVFQKIEHDFKSDAPTVHERLKELDAQTKGLISNRLLRSIIYLADGDFKKLELYIQQARKDWRDVLWQAEYDSPDSQKQSRDFNKTFHDLNLL</sequence>
<proteinExistence type="predicted"/>